<name>A0A1R3X4T9_9RHOB</name>
<keyword evidence="3" id="KW-1185">Reference proteome</keyword>
<reference evidence="3" key="1">
    <citation type="submission" date="2017-01" db="EMBL/GenBank/DDBJ databases">
        <authorList>
            <person name="Varghese N."/>
            <person name="Submissions S."/>
        </authorList>
    </citation>
    <scope>NUCLEOTIDE SEQUENCE [LARGE SCALE GENOMIC DNA]</scope>
    <source>
        <strain evidence="3">DSM 29591</strain>
    </source>
</reference>
<organism evidence="2 3">
    <name type="scientific">Yoonia rosea</name>
    <dbReference type="NCBI Taxonomy" id="287098"/>
    <lineage>
        <taxon>Bacteria</taxon>
        <taxon>Pseudomonadati</taxon>
        <taxon>Pseudomonadota</taxon>
        <taxon>Alphaproteobacteria</taxon>
        <taxon>Rhodobacterales</taxon>
        <taxon>Paracoccaceae</taxon>
        <taxon>Yoonia</taxon>
    </lineage>
</organism>
<keyword evidence="1" id="KW-0812">Transmembrane</keyword>
<dbReference type="InterPro" id="IPR018750">
    <property type="entry name" value="DUF2306_membrane"/>
</dbReference>
<gene>
    <name evidence="2" type="ORF">SAMN05421665_2171</name>
</gene>
<evidence type="ECO:0000313" key="3">
    <source>
        <dbReference type="Proteomes" id="UP000186997"/>
    </source>
</evidence>
<dbReference type="OrthoDB" id="8759010at2"/>
<feature type="transmembrane region" description="Helical" evidence="1">
    <location>
        <begin position="150"/>
        <end position="169"/>
    </location>
</feature>
<keyword evidence="1" id="KW-0472">Membrane</keyword>
<feature type="transmembrane region" description="Helical" evidence="1">
    <location>
        <begin position="119"/>
        <end position="138"/>
    </location>
</feature>
<feature type="transmembrane region" description="Helical" evidence="1">
    <location>
        <begin position="189"/>
        <end position="207"/>
    </location>
</feature>
<dbReference type="RefSeq" id="WP_076659550.1">
    <property type="nucleotide sequence ID" value="NZ_FTPR01000001.1"/>
</dbReference>
<evidence type="ECO:0000313" key="2">
    <source>
        <dbReference type="EMBL" id="SIT85893.1"/>
    </source>
</evidence>
<dbReference type="EMBL" id="FTPR01000001">
    <property type="protein sequence ID" value="SIT85893.1"/>
    <property type="molecule type" value="Genomic_DNA"/>
</dbReference>
<feature type="transmembrane region" description="Helical" evidence="1">
    <location>
        <begin position="89"/>
        <end position="107"/>
    </location>
</feature>
<dbReference type="Proteomes" id="UP000186997">
    <property type="component" value="Unassembled WGS sequence"/>
</dbReference>
<dbReference type="AlphaFoldDB" id="A0A1R3X4T9"/>
<evidence type="ECO:0000256" key="1">
    <source>
        <dbReference type="SAM" id="Phobius"/>
    </source>
</evidence>
<accession>A0A1R3X4T9</accession>
<protein>
    <submittedName>
        <fullName evidence="2">Predicted membrane protein</fullName>
    </submittedName>
</protein>
<keyword evidence="1" id="KW-1133">Transmembrane helix</keyword>
<sequence length="211" mass="23609">MRPFLQTSSLVLLALLIVPFALYAIDFGQSGLRDALPEPHYIQSENTVANVSVFVHMATGAAITALVPFQLVPAIRRRWPALHRWSGRLIIVAGVATAVGGLVYIALRGTIGGTPMDIGFSLYGVLLLGTALQTIRHARAGRFVDHNAWALRFFWLALGSWFYRVHYGLWYLATDGLWSNPQFTGGFDLVQNFAFFLPYLLGVEIYLRRRR</sequence>
<proteinExistence type="predicted"/>
<dbReference type="STRING" id="287098.SAMN05421665_2171"/>
<dbReference type="Pfam" id="PF10067">
    <property type="entry name" value="DUF2306"/>
    <property type="match status" value="1"/>
</dbReference>
<feature type="transmembrane region" description="Helical" evidence="1">
    <location>
        <begin position="48"/>
        <end position="69"/>
    </location>
</feature>